<protein>
    <submittedName>
        <fullName evidence="1">Uncharacterized protein</fullName>
    </submittedName>
</protein>
<reference evidence="1 2" key="1">
    <citation type="submission" date="2019-03" db="EMBL/GenBank/DDBJ databases">
        <title>Genomic Encyclopedia of Type Strains, Phase IV (KMG-IV): sequencing the most valuable type-strain genomes for metagenomic binning, comparative biology and taxonomic classification.</title>
        <authorList>
            <person name="Goeker M."/>
        </authorList>
    </citation>
    <scope>NUCLEOTIDE SEQUENCE [LARGE SCALE GENOMIC DNA]</scope>
    <source>
        <strain evidence="1 2">DSM 22362</strain>
    </source>
</reference>
<sequence length="164" mass="18230">MIFDKQRSVFEPRIIGIAPLITPQIPGAAVDFDMPIAAAASNADPFDPFAVQPAQSAQAGANETTQPPIPAVAAPAFGPQIDATPAFWIYFPEAKHVLVNKEVVNRNNDATGLSYDDVFIKRLFYSYIVKQSNSEDLRIKDYIQNDLDRLLESERIKKALMDYE</sequence>
<dbReference type="EMBL" id="SMBZ01000030">
    <property type="protein sequence ID" value="TCV10889.1"/>
    <property type="molecule type" value="Genomic_DNA"/>
</dbReference>
<proteinExistence type="predicted"/>
<evidence type="ECO:0000313" key="1">
    <source>
        <dbReference type="EMBL" id="TCV10889.1"/>
    </source>
</evidence>
<accession>A0A4R3VX77</accession>
<gene>
    <name evidence="1" type="ORF">EDC17_103017</name>
</gene>
<evidence type="ECO:0000313" key="2">
    <source>
        <dbReference type="Proteomes" id="UP000295197"/>
    </source>
</evidence>
<dbReference type="Proteomes" id="UP000295197">
    <property type="component" value="Unassembled WGS sequence"/>
</dbReference>
<dbReference type="AlphaFoldDB" id="A0A4R3VX77"/>
<dbReference type="Pfam" id="PF19841">
    <property type="entry name" value="GldN"/>
    <property type="match status" value="1"/>
</dbReference>
<name>A0A4R3VX77_9SPHI</name>
<keyword evidence="2" id="KW-1185">Reference proteome</keyword>
<dbReference type="InterPro" id="IPR019847">
    <property type="entry name" value="Gliding_motility_assoc_GldN"/>
</dbReference>
<organism evidence="1 2">
    <name type="scientific">Sphingobacterium alimentarium</name>
    <dbReference type="NCBI Taxonomy" id="797292"/>
    <lineage>
        <taxon>Bacteria</taxon>
        <taxon>Pseudomonadati</taxon>
        <taxon>Bacteroidota</taxon>
        <taxon>Sphingobacteriia</taxon>
        <taxon>Sphingobacteriales</taxon>
        <taxon>Sphingobacteriaceae</taxon>
        <taxon>Sphingobacterium</taxon>
    </lineage>
</organism>
<comment type="caution">
    <text evidence="1">The sequence shown here is derived from an EMBL/GenBank/DDBJ whole genome shotgun (WGS) entry which is preliminary data.</text>
</comment>